<gene>
    <name evidence="3" type="ORF">ACFOUW_04780</name>
</gene>
<keyword evidence="2" id="KW-0732">Signal</keyword>
<feature type="compositionally biased region" description="Basic and acidic residues" evidence="1">
    <location>
        <begin position="83"/>
        <end position="101"/>
    </location>
</feature>
<dbReference type="PROSITE" id="PS51257">
    <property type="entry name" value="PROKAR_LIPOPROTEIN"/>
    <property type="match status" value="1"/>
</dbReference>
<dbReference type="EMBL" id="JBHRZH010000004">
    <property type="protein sequence ID" value="MFC3760140.1"/>
    <property type="molecule type" value="Genomic_DNA"/>
</dbReference>
<organism evidence="3 4">
    <name type="scientific">Tenggerimyces flavus</name>
    <dbReference type="NCBI Taxonomy" id="1708749"/>
    <lineage>
        <taxon>Bacteria</taxon>
        <taxon>Bacillati</taxon>
        <taxon>Actinomycetota</taxon>
        <taxon>Actinomycetes</taxon>
        <taxon>Propionibacteriales</taxon>
        <taxon>Nocardioidaceae</taxon>
        <taxon>Tenggerimyces</taxon>
    </lineage>
</organism>
<accession>A0ABV7Y919</accession>
<feature type="signal peptide" evidence="2">
    <location>
        <begin position="1"/>
        <end position="29"/>
    </location>
</feature>
<proteinExistence type="predicted"/>
<feature type="region of interest" description="Disordered" evidence="1">
    <location>
        <begin position="77"/>
        <end position="109"/>
    </location>
</feature>
<reference evidence="4" key="1">
    <citation type="journal article" date="2019" name="Int. J. Syst. Evol. Microbiol.">
        <title>The Global Catalogue of Microorganisms (GCM) 10K type strain sequencing project: providing services to taxonomists for standard genome sequencing and annotation.</title>
        <authorList>
            <consortium name="The Broad Institute Genomics Platform"/>
            <consortium name="The Broad Institute Genome Sequencing Center for Infectious Disease"/>
            <person name="Wu L."/>
            <person name="Ma J."/>
        </authorList>
    </citation>
    <scope>NUCLEOTIDE SEQUENCE [LARGE SCALE GENOMIC DNA]</scope>
    <source>
        <strain evidence="4">CGMCC 4.7241</strain>
    </source>
</reference>
<evidence type="ECO:0000313" key="4">
    <source>
        <dbReference type="Proteomes" id="UP001595699"/>
    </source>
</evidence>
<evidence type="ECO:0008006" key="5">
    <source>
        <dbReference type="Google" id="ProtNLM"/>
    </source>
</evidence>
<evidence type="ECO:0000256" key="1">
    <source>
        <dbReference type="SAM" id="MobiDB-lite"/>
    </source>
</evidence>
<protein>
    <recommendedName>
        <fullName evidence="5">Lipoprotein</fullName>
    </recommendedName>
</protein>
<dbReference type="Proteomes" id="UP001595699">
    <property type="component" value="Unassembled WGS sequence"/>
</dbReference>
<feature type="chain" id="PRO_5045652426" description="Lipoprotein" evidence="2">
    <location>
        <begin position="30"/>
        <end position="308"/>
    </location>
</feature>
<evidence type="ECO:0000313" key="3">
    <source>
        <dbReference type="EMBL" id="MFC3760140.1"/>
    </source>
</evidence>
<keyword evidence="4" id="KW-1185">Reference proteome</keyword>
<dbReference type="RefSeq" id="WP_205120046.1">
    <property type="nucleotide sequence ID" value="NZ_JAFBCM010000001.1"/>
</dbReference>
<evidence type="ECO:0000256" key="2">
    <source>
        <dbReference type="SAM" id="SignalP"/>
    </source>
</evidence>
<comment type="caution">
    <text evidence="3">The sequence shown here is derived from an EMBL/GenBank/DDBJ whole genome shotgun (WGS) entry which is preliminary data.</text>
</comment>
<name>A0ABV7Y919_9ACTN</name>
<sequence>MRRLFAWTVVATLLLAGCGACGPASSPPAADLDAPTLDATALDLVTQSGSFHRRQHAVKVAEETLVGTCMRAAGQDYPTRLPPLDHRTDEDRALRTEERRRTGYGLSLGADDGVPAMDRQVRGLSAERQQAFARALFGAEDNRRAIEVAGTGPVTFPGEGCLFEAQQEIYGDILTWARVTYVPEALNNRLGGSVTSAPAYLRTMRGWSACMARRGHRYASPAEAQADLTNRYRAGKSDRLLEQEIAVAVADADCAREGGVVRLVLDEKRRMANALPEAERRSLAELAEDWSRAVRTAGTIALVALPGQ</sequence>